<dbReference type="InterPro" id="IPR011460">
    <property type="entry name" value="Lcl_C"/>
</dbReference>
<feature type="signal peptide" evidence="1">
    <location>
        <begin position="1"/>
        <end position="19"/>
    </location>
</feature>
<evidence type="ECO:0000256" key="1">
    <source>
        <dbReference type="SAM" id="SignalP"/>
    </source>
</evidence>
<feature type="domain" description="Lcl C-terminal" evidence="2">
    <location>
        <begin position="53"/>
        <end position="201"/>
    </location>
</feature>
<comment type="caution">
    <text evidence="3">The sequence shown here is derived from an EMBL/GenBank/DDBJ whole genome shotgun (WGS) entry which is preliminary data.</text>
</comment>
<dbReference type="EMBL" id="JBGMEK010000024">
    <property type="protein sequence ID" value="MFA0811636.1"/>
    <property type="molecule type" value="Genomic_DNA"/>
</dbReference>
<dbReference type="RefSeq" id="WP_371839223.1">
    <property type="nucleotide sequence ID" value="NZ_JBGMEK010000024.1"/>
</dbReference>
<keyword evidence="4" id="KW-1185">Reference proteome</keyword>
<name>A0ABV4NZS6_9GAMM</name>
<evidence type="ECO:0000313" key="4">
    <source>
        <dbReference type="Proteomes" id="UP001569428"/>
    </source>
</evidence>
<gene>
    <name evidence="3" type="ORF">ACCI49_11965</name>
</gene>
<evidence type="ECO:0000313" key="3">
    <source>
        <dbReference type="EMBL" id="MFA0811636.1"/>
    </source>
</evidence>
<dbReference type="Pfam" id="PF07603">
    <property type="entry name" value="Lcl_C"/>
    <property type="match status" value="1"/>
</dbReference>
<dbReference type="Proteomes" id="UP001569428">
    <property type="component" value="Unassembled WGS sequence"/>
</dbReference>
<feature type="chain" id="PRO_5045965240" evidence="1">
    <location>
        <begin position="20"/>
        <end position="213"/>
    </location>
</feature>
<organism evidence="3 4">
    <name type="scientific">Microbulbifer epialgicus</name>
    <dbReference type="NCBI Taxonomy" id="393907"/>
    <lineage>
        <taxon>Bacteria</taxon>
        <taxon>Pseudomonadati</taxon>
        <taxon>Pseudomonadota</taxon>
        <taxon>Gammaproteobacteria</taxon>
        <taxon>Cellvibrionales</taxon>
        <taxon>Microbulbiferaceae</taxon>
        <taxon>Microbulbifer</taxon>
    </lineage>
</organism>
<evidence type="ECO:0000259" key="2">
    <source>
        <dbReference type="Pfam" id="PF07603"/>
    </source>
</evidence>
<accession>A0ABV4NZS6</accession>
<keyword evidence="1" id="KW-0732">Signal</keyword>
<protein>
    <submittedName>
        <fullName evidence="3">DUF1566 domain-containing protein</fullName>
    </submittedName>
</protein>
<reference evidence="3 4" key="1">
    <citation type="submission" date="2024-08" db="EMBL/GenBank/DDBJ databases">
        <authorList>
            <person name="Ishaq N."/>
        </authorList>
    </citation>
    <scope>NUCLEOTIDE SEQUENCE [LARGE SCALE GENOMIC DNA]</scope>
    <source>
        <strain evidence="3 4">DSM 18651</strain>
    </source>
</reference>
<sequence>MILRLLLVFALPFTLVAAAMVRAPQNPEPPEHYLVKVNMQGELLGAWEGPWSCVCDKRSGLLWEVKTDNEDIHDGRWTYSWFVDSEGVANNGDCYFEPDRCDTEDLIRRTNRERLCQAGNWRLPTLSEINTIISKDNKPGSPTIESEYFPKTMRGDYWTSENKQKLSGIYRYLTVGGTAVNFIGGDRVTIPYRNAAFVRLVTSRSTACHKAPQ</sequence>
<proteinExistence type="predicted"/>